<dbReference type="Gene3D" id="1.20.120.1510">
    <property type="match status" value="1"/>
</dbReference>
<comment type="function">
    <text evidence="7">Involved in the regulation of glutamine synthetase GlnA, a key enzyme in the process to assimilate ammonia. When cellular nitrogen levels are high, the C-terminal adenylyl transferase (AT) inactivates GlnA by covalent transfer of an adenylyl group from ATP to specific tyrosine residue of GlnA, thus reducing its activity. Conversely, when nitrogen levels are low, the N-terminal adenylyl removase (AR) activates GlnA by removing the adenylyl group by phosphorolysis, increasing its activity. The regulatory region of GlnE binds the signal transduction protein PII (GlnB) which indicates the nitrogen status of the cell.</text>
</comment>
<dbReference type="FunFam" id="3.30.460.10:FF:000009">
    <property type="entry name" value="Bifunctional glutamine synthetase adenylyltransferase/adenylyl-removing enzyme"/>
    <property type="match status" value="1"/>
</dbReference>
<dbReference type="FunFam" id="1.20.120.330:FF:000005">
    <property type="entry name" value="Bifunctional glutamine synthetase adenylyltransferase/adenylyl-removing enzyme"/>
    <property type="match status" value="1"/>
</dbReference>
<evidence type="ECO:0000256" key="5">
    <source>
        <dbReference type="ARBA" id="ARBA00022842"/>
    </source>
</evidence>
<dbReference type="SUPFAM" id="SSF81593">
    <property type="entry name" value="Nucleotidyltransferase substrate binding subunit/domain"/>
    <property type="match status" value="2"/>
</dbReference>
<keyword evidence="10" id="KW-0436">Ligase</keyword>
<dbReference type="PANTHER" id="PTHR30621">
    <property type="entry name" value="GLUTAMINE SYNTHETASE ADENYLYLTRANSFERASE"/>
    <property type="match status" value="1"/>
</dbReference>
<dbReference type="EC" id="2.7.7.42" evidence="7"/>
<feature type="domain" description="PII-uridylyltransferase/Glutamine-synthetase adenylyltransferase" evidence="9">
    <location>
        <begin position="311"/>
        <end position="449"/>
    </location>
</feature>
<dbReference type="EC" id="2.7.7.89" evidence="7"/>
<organism evidence="10 11">
    <name type="scientific">Aliidiomarina shirensis</name>
    <dbReference type="NCBI Taxonomy" id="1048642"/>
    <lineage>
        <taxon>Bacteria</taxon>
        <taxon>Pseudomonadati</taxon>
        <taxon>Pseudomonadota</taxon>
        <taxon>Gammaproteobacteria</taxon>
        <taxon>Alteromonadales</taxon>
        <taxon>Idiomarinaceae</taxon>
        <taxon>Aliidiomarina</taxon>
    </lineage>
</organism>
<keyword evidence="6 7" id="KW-0511">Multifunctional enzyme</keyword>
<evidence type="ECO:0000256" key="2">
    <source>
        <dbReference type="ARBA" id="ARBA00022695"/>
    </source>
</evidence>
<keyword evidence="1 7" id="KW-0808">Transferase</keyword>
<comment type="catalytic activity">
    <reaction evidence="7">
        <text>[glutamine synthetase]-L-tyrosine + ATP = [glutamine synthetase]-O(4)-(5'-adenylyl)-L-tyrosine + diphosphate</text>
        <dbReference type="Rhea" id="RHEA:18589"/>
        <dbReference type="Rhea" id="RHEA-COMP:10660"/>
        <dbReference type="Rhea" id="RHEA-COMP:10661"/>
        <dbReference type="ChEBI" id="CHEBI:30616"/>
        <dbReference type="ChEBI" id="CHEBI:33019"/>
        <dbReference type="ChEBI" id="CHEBI:46858"/>
        <dbReference type="ChEBI" id="CHEBI:83624"/>
        <dbReference type="EC" id="2.7.7.42"/>
    </reaction>
</comment>
<sequence>MFQLPLPPQQPLNYALQSIIGEDSVNVIQQLDALLSEDASICLSDEQKQQLYWLVQVSPFIGRVVSRYGAPAIQRMFTPMAAEAELIREALAKSNNEGDAMSVVRRFRHIEMARIASQDLLGEMPLGRMLQENSALADMLIEAGIAYTCNQLAPRYGRAIDGEENELPLIVLAMGKLGGSELNFSSDIDLIFAYPMNGETQGGRQNIDFSMYYNRVGQGLIKLLDQPTVDGRAFRIDMRLRPFGQSGALVSSLSALEDYYHEQGRMWERYAMIKARVLNTDYALAQQVRQMLRPFIYRRYLDYSAIDALRKMKLLINQEARRQGVAENIKLGLGGIREVEFVAQVFQLIRGGREQEFQTYSLLSALNACGRHGTLTESAIEKLLQGYAYLRKLEHILQEINDDQTQQLPHDELTKMRVLAASGYAQSNEGWKAFMTATQQAMNGIHQEFLNVIGGEEDMLAGEESEYAILWQDLLADDTALEVLREANAEQPETCWQVIQDFRMLLRKRPSGPRGRELQALLIPALIESALKEPNAHLILQRSFEVLAQISSRTTYLELLCQNVDAREQLLFLCGASPWIAHLIAKFPLLLDELIDPVQLYELPDVESYRSRVSEYLMRLPNDDAEAQMDALRQVKQIFQMKVAAADLNSGVHLMRVSDHLTYLAEAMIEQVVSLAWRQLCERHGAPPGRDESDTGFAVVAYGKLGGYELGYGSDLDLVFLSDDAISGDTEGEKPLPVQQFYLRLAQRVLHLFTTRTMSGVLFDVDMRLRPSGQAGLMVVRMNTYQEYLEKDAWTWELQALVRARMVYGATYLRDRFATLRTNILCHQRETEQLRTDILQMREKMRDHLWQNHRTQLDIKQMPGGITDIEFITQYLVLRGAEQHPDLAIWTDNIRILEIAARLRLITETEAQGLIAAYQDYRAEIHRLALAEAGRLSDRDFQVDIANVTKVWQKFFADEK</sequence>
<gene>
    <name evidence="7" type="primary">glnE</name>
    <name evidence="10" type="ORF">CWE13_12135</name>
</gene>
<proteinExistence type="inferred from homology"/>
<evidence type="ECO:0000256" key="4">
    <source>
        <dbReference type="ARBA" id="ARBA00022840"/>
    </source>
</evidence>
<dbReference type="SUPFAM" id="SSF81301">
    <property type="entry name" value="Nucleotidyltransferase"/>
    <property type="match status" value="2"/>
</dbReference>
<comment type="caution">
    <text evidence="10">The sequence shown here is derived from an EMBL/GenBank/DDBJ whole genome shotgun (WGS) entry which is preliminary data.</text>
</comment>
<keyword evidence="5 7" id="KW-0460">Magnesium</keyword>
<feature type="region of interest" description="Adenylyl removase" evidence="7">
    <location>
        <begin position="1"/>
        <end position="457"/>
    </location>
</feature>
<keyword evidence="2 7" id="KW-0548">Nucleotidyltransferase</keyword>
<dbReference type="Gene3D" id="1.20.120.330">
    <property type="entry name" value="Nucleotidyltransferases domain 2"/>
    <property type="match status" value="2"/>
</dbReference>
<dbReference type="Proteomes" id="UP000286934">
    <property type="component" value="Unassembled WGS sequence"/>
</dbReference>
<dbReference type="AlphaFoldDB" id="A0A432WL05"/>
<keyword evidence="11" id="KW-1185">Reference proteome</keyword>
<comment type="similarity">
    <text evidence="7">Belongs to the GlnE family.</text>
</comment>
<dbReference type="HAMAP" id="MF_00802">
    <property type="entry name" value="GlnE"/>
    <property type="match status" value="1"/>
</dbReference>
<name>A0A432WL05_9GAMM</name>
<dbReference type="GO" id="GO:0016874">
    <property type="term" value="F:ligase activity"/>
    <property type="evidence" value="ECO:0007669"/>
    <property type="project" value="UniProtKB-KW"/>
</dbReference>
<keyword evidence="4 7" id="KW-0067">ATP-binding</keyword>
<feature type="region of interest" description="Adenylyl transferase" evidence="7">
    <location>
        <begin position="465"/>
        <end position="960"/>
    </location>
</feature>
<keyword evidence="3 7" id="KW-0547">Nucleotide-binding</keyword>
<evidence type="ECO:0000256" key="1">
    <source>
        <dbReference type="ARBA" id="ARBA00022679"/>
    </source>
</evidence>
<dbReference type="PANTHER" id="PTHR30621:SF0">
    <property type="entry name" value="BIFUNCTIONAL GLUTAMINE SYNTHETASE ADENYLYLTRANSFERASE_ADENYLYL-REMOVING ENZYME"/>
    <property type="match status" value="1"/>
</dbReference>
<evidence type="ECO:0000313" key="10">
    <source>
        <dbReference type="EMBL" id="RUO34369.1"/>
    </source>
</evidence>
<evidence type="ECO:0000313" key="11">
    <source>
        <dbReference type="Proteomes" id="UP000286934"/>
    </source>
</evidence>
<evidence type="ECO:0000256" key="3">
    <source>
        <dbReference type="ARBA" id="ARBA00022741"/>
    </source>
</evidence>
<dbReference type="GO" id="GO:0000287">
    <property type="term" value="F:magnesium ion binding"/>
    <property type="evidence" value="ECO:0007669"/>
    <property type="project" value="UniProtKB-UniRule"/>
</dbReference>
<evidence type="ECO:0000256" key="6">
    <source>
        <dbReference type="ARBA" id="ARBA00023268"/>
    </source>
</evidence>
<dbReference type="InterPro" id="IPR023057">
    <property type="entry name" value="GlnE"/>
</dbReference>
<comment type="cofactor">
    <cofactor evidence="7">
        <name>Mg(2+)</name>
        <dbReference type="ChEBI" id="CHEBI:18420"/>
    </cofactor>
</comment>
<dbReference type="Pfam" id="PF03710">
    <property type="entry name" value="GlnE"/>
    <property type="match status" value="2"/>
</dbReference>
<dbReference type="NCBIfam" id="NF008292">
    <property type="entry name" value="PRK11072.1"/>
    <property type="match status" value="1"/>
</dbReference>
<feature type="domain" description="PII-uridylyltransferase/Glutamine-synthetase adenylyltransferase" evidence="9">
    <location>
        <begin position="842"/>
        <end position="947"/>
    </location>
</feature>
<evidence type="ECO:0000256" key="7">
    <source>
        <dbReference type="HAMAP-Rule" id="MF_00802"/>
    </source>
</evidence>
<protein>
    <recommendedName>
        <fullName evidence="7">Bifunctional glutamine synthetase adenylyltransferase/adenylyl-removing enzyme</fullName>
    </recommendedName>
    <alternativeName>
        <fullName evidence="7">ATP:glutamine synthetase adenylyltransferase</fullName>
    </alternativeName>
    <alternativeName>
        <fullName evidence="7">ATase</fullName>
    </alternativeName>
    <domain>
        <recommendedName>
            <fullName evidence="7">Glutamine synthetase adenylyl-L-tyrosine phosphorylase</fullName>
            <ecNumber evidence="7">2.7.7.89</ecNumber>
        </recommendedName>
        <alternativeName>
            <fullName evidence="7">Adenylyl removase</fullName>
            <shortName evidence="7">AR</shortName>
            <shortName evidence="7">AT-N</shortName>
        </alternativeName>
    </domain>
    <domain>
        <recommendedName>
            <fullName evidence="7">Glutamine synthetase adenylyl transferase</fullName>
            <ecNumber evidence="7">2.7.7.42</ecNumber>
        </recommendedName>
        <alternativeName>
            <fullName evidence="7">Adenylyl transferase</fullName>
            <shortName evidence="7">AT</shortName>
            <shortName evidence="7">AT-C</shortName>
        </alternativeName>
    </domain>
</protein>
<dbReference type="GO" id="GO:0005829">
    <property type="term" value="C:cytosol"/>
    <property type="evidence" value="ECO:0007669"/>
    <property type="project" value="TreeGrafter"/>
</dbReference>
<dbReference type="GO" id="GO:0000820">
    <property type="term" value="P:regulation of glutamine family amino acid metabolic process"/>
    <property type="evidence" value="ECO:0007669"/>
    <property type="project" value="UniProtKB-UniRule"/>
</dbReference>
<dbReference type="GO" id="GO:0008882">
    <property type="term" value="F:[glutamate-ammonia-ligase] adenylyltransferase activity"/>
    <property type="evidence" value="ECO:0007669"/>
    <property type="project" value="UniProtKB-UniRule"/>
</dbReference>
<dbReference type="InterPro" id="IPR013546">
    <property type="entry name" value="PII_UdlTrfase/GS_AdlTrfase"/>
</dbReference>
<accession>A0A432WL05</accession>
<dbReference type="GO" id="GO:0047388">
    <property type="term" value="F:[glutamine synthetase]-adenylyl-L-tyrosine phosphorylase activity"/>
    <property type="evidence" value="ECO:0007669"/>
    <property type="project" value="UniProtKB-EC"/>
</dbReference>
<dbReference type="CDD" id="cd05401">
    <property type="entry name" value="NT_GlnE_GlnD_like"/>
    <property type="match status" value="2"/>
</dbReference>
<evidence type="ECO:0000259" key="9">
    <source>
        <dbReference type="Pfam" id="PF08335"/>
    </source>
</evidence>
<dbReference type="InterPro" id="IPR043519">
    <property type="entry name" value="NT_sf"/>
</dbReference>
<dbReference type="OrthoDB" id="9759366at2"/>
<feature type="domain" description="Glutamate-ammonia ligase adenylyltransferase repeated" evidence="8">
    <location>
        <begin position="74"/>
        <end position="288"/>
    </location>
</feature>
<reference evidence="11" key="1">
    <citation type="journal article" date="2018" name="Front. Microbiol.">
        <title>Genome-Based Analysis Reveals the Taxonomy and Diversity of the Family Idiomarinaceae.</title>
        <authorList>
            <person name="Liu Y."/>
            <person name="Lai Q."/>
            <person name="Shao Z."/>
        </authorList>
    </citation>
    <scope>NUCLEOTIDE SEQUENCE [LARGE SCALE GENOMIC DNA]</scope>
    <source>
        <strain evidence="11">AIS</strain>
    </source>
</reference>
<dbReference type="InterPro" id="IPR005190">
    <property type="entry name" value="GlnE_rpt_dom"/>
</dbReference>
<evidence type="ECO:0000259" key="8">
    <source>
        <dbReference type="Pfam" id="PF03710"/>
    </source>
</evidence>
<dbReference type="Gene3D" id="3.30.460.10">
    <property type="entry name" value="Beta Polymerase, domain 2"/>
    <property type="match status" value="2"/>
</dbReference>
<dbReference type="GO" id="GO:0005524">
    <property type="term" value="F:ATP binding"/>
    <property type="evidence" value="ECO:0007669"/>
    <property type="project" value="UniProtKB-UniRule"/>
</dbReference>
<dbReference type="EMBL" id="PIPP01000007">
    <property type="protein sequence ID" value="RUO34369.1"/>
    <property type="molecule type" value="Genomic_DNA"/>
</dbReference>
<dbReference type="Pfam" id="PF08335">
    <property type="entry name" value="GlnD_UR_UTase"/>
    <property type="match status" value="2"/>
</dbReference>
<dbReference type="RefSeq" id="WP_126808946.1">
    <property type="nucleotide sequence ID" value="NZ_PIPP01000007.1"/>
</dbReference>
<feature type="domain" description="Glutamate-ammonia ligase adenylyltransferase repeated" evidence="8">
    <location>
        <begin position="568"/>
        <end position="817"/>
    </location>
</feature>
<comment type="catalytic activity">
    <reaction evidence="7">
        <text>[glutamine synthetase]-O(4)-(5'-adenylyl)-L-tyrosine + phosphate = [glutamine synthetase]-L-tyrosine + ADP</text>
        <dbReference type="Rhea" id="RHEA:43716"/>
        <dbReference type="Rhea" id="RHEA-COMP:10660"/>
        <dbReference type="Rhea" id="RHEA-COMP:10661"/>
        <dbReference type="ChEBI" id="CHEBI:43474"/>
        <dbReference type="ChEBI" id="CHEBI:46858"/>
        <dbReference type="ChEBI" id="CHEBI:83624"/>
        <dbReference type="ChEBI" id="CHEBI:456216"/>
        <dbReference type="EC" id="2.7.7.89"/>
    </reaction>
</comment>